<reference evidence="2 3" key="1">
    <citation type="submission" date="2021-03" db="EMBL/GenBank/DDBJ databases">
        <title>Sequencing the genomes of 1000 actinobacteria strains.</title>
        <authorList>
            <person name="Klenk H.-P."/>
        </authorList>
    </citation>
    <scope>NUCLEOTIDE SEQUENCE [LARGE SCALE GENOMIC DNA]</scope>
    <source>
        <strain evidence="2 3">DSM 46670</strain>
    </source>
</reference>
<dbReference type="Pfam" id="PF00903">
    <property type="entry name" value="Glyoxalase"/>
    <property type="match status" value="1"/>
</dbReference>
<organism evidence="2 3">
    <name type="scientific">Kibdelosporangium banguiense</name>
    <dbReference type="NCBI Taxonomy" id="1365924"/>
    <lineage>
        <taxon>Bacteria</taxon>
        <taxon>Bacillati</taxon>
        <taxon>Actinomycetota</taxon>
        <taxon>Actinomycetes</taxon>
        <taxon>Pseudonocardiales</taxon>
        <taxon>Pseudonocardiaceae</taxon>
        <taxon>Kibdelosporangium</taxon>
    </lineage>
</organism>
<comment type="caution">
    <text evidence="2">The sequence shown here is derived from an EMBL/GenBank/DDBJ whole genome shotgun (WGS) entry which is preliminary data.</text>
</comment>
<protein>
    <submittedName>
        <fullName evidence="2">Catechol 2,3-dioxygenase-like lactoylglutathione lyase family enzyme</fullName>
    </submittedName>
</protein>
<name>A0ABS4THI6_9PSEU</name>
<sequence>MFVPVTSILVDDQDKALAFYTDVLGFVKKTDIPVGDAKWLTVVSPDAPDGVELLLEPDGNPGIQINGKPAAQVYKKTLYDAGMPFTMLGTTDLQKDYERMTQLGARFTMEPAKTDFGAQAVFDDTCGNLIVLVQKD</sequence>
<dbReference type="RefSeq" id="WP_209640874.1">
    <property type="nucleotide sequence ID" value="NZ_JAGINW010000001.1"/>
</dbReference>
<dbReference type="InterPro" id="IPR037523">
    <property type="entry name" value="VOC_core"/>
</dbReference>
<dbReference type="InterPro" id="IPR004360">
    <property type="entry name" value="Glyas_Fos-R_dOase_dom"/>
</dbReference>
<dbReference type="CDD" id="cd07263">
    <property type="entry name" value="VOC_like"/>
    <property type="match status" value="1"/>
</dbReference>
<dbReference type="Proteomes" id="UP001519332">
    <property type="component" value="Unassembled WGS sequence"/>
</dbReference>
<proteinExistence type="predicted"/>
<dbReference type="EMBL" id="JAGINW010000001">
    <property type="protein sequence ID" value="MBP2323902.1"/>
    <property type="molecule type" value="Genomic_DNA"/>
</dbReference>
<dbReference type="PROSITE" id="PS51819">
    <property type="entry name" value="VOC"/>
    <property type="match status" value="1"/>
</dbReference>
<dbReference type="PANTHER" id="PTHR36437">
    <property type="entry name" value="GLYOXALASE/BLEOMYCIN RESISTANCE PROTEIN/DIOXYGENASE"/>
    <property type="match status" value="1"/>
</dbReference>
<dbReference type="PANTHER" id="PTHR36437:SF2">
    <property type="entry name" value="GLYOXALASE_BLEOMYCIN RESISTANCE PROTEIN_DIOXYGENASE"/>
    <property type="match status" value="1"/>
</dbReference>
<evidence type="ECO:0000259" key="1">
    <source>
        <dbReference type="PROSITE" id="PS51819"/>
    </source>
</evidence>
<evidence type="ECO:0000313" key="2">
    <source>
        <dbReference type="EMBL" id="MBP2323902.1"/>
    </source>
</evidence>
<keyword evidence="3" id="KW-1185">Reference proteome</keyword>
<dbReference type="InterPro" id="IPR029068">
    <property type="entry name" value="Glyas_Bleomycin-R_OHBP_Dase"/>
</dbReference>
<dbReference type="Gene3D" id="3.10.180.10">
    <property type="entry name" value="2,3-Dihydroxybiphenyl 1,2-Dioxygenase, domain 1"/>
    <property type="match status" value="1"/>
</dbReference>
<gene>
    <name evidence="2" type="ORF">JOF56_004287</name>
</gene>
<feature type="domain" description="VOC" evidence="1">
    <location>
        <begin position="1"/>
        <end position="135"/>
    </location>
</feature>
<evidence type="ECO:0000313" key="3">
    <source>
        <dbReference type="Proteomes" id="UP001519332"/>
    </source>
</evidence>
<dbReference type="SUPFAM" id="SSF54593">
    <property type="entry name" value="Glyoxalase/Bleomycin resistance protein/Dihydroxybiphenyl dioxygenase"/>
    <property type="match status" value="1"/>
</dbReference>
<accession>A0ABS4THI6</accession>